<evidence type="ECO:0000256" key="2">
    <source>
        <dbReference type="SAM" id="Phobius"/>
    </source>
</evidence>
<keyword evidence="4" id="KW-1185">Reference proteome</keyword>
<organism evidence="3 4">
    <name type="scientific">Reticulomyxa filosa</name>
    <dbReference type="NCBI Taxonomy" id="46433"/>
    <lineage>
        <taxon>Eukaryota</taxon>
        <taxon>Sar</taxon>
        <taxon>Rhizaria</taxon>
        <taxon>Retaria</taxon>
        <taxon>Foraminifera</taxon>
        <taxon>Monothalamids</taxon>
        <taxon>Reticulomyxidae</taxon>
        <taxon>Reticulomyxa</taxon>
    </lineage>
</organism>
<feature type="transmembrane region" description="Helical" evidence="2">
    <location>
        <begin position="205"/>
        <end position="227"/>
    </location>
</feature>
<comment type="caution">
    <text evidence="3">The sequence shown here is derived from an EMBL/GenBank/DDBJ whole genome shotgun (WGS) entry which is preliminary data.</text>
</comment>
<evidence type="ECO:0000313" key="4">
    <source>
        <dbReference type="Proteomes" id="UP000023152"/>
    </source>
</evidence>
<feature type="compositionally biased region" description="Low complexity" evidence="1">
    <location>
        <begin position="9"/>
        <end position="18"/>
    </location>
</feature>
<name>X6NYL0_RETFI</name>
<keyword evidence="2" id="KW-0812">Transmembrane</keyword>
<feature type="region of interest" description="Disordered" evidence="1">
    <location>
        <begin position="1"/>
        <end position="83"/>
    </location>
</feature>
<dbReference type="Proteomes" id="UP000023152">
    <property type="component" value="Unassembled WGS sequence"/>
</dbReference>
<feature type="compositionally biased region" description="Basic residues" evidence="1">
    <location>
        <begin position="19"/>
        <end position="31"/>
    </location>
</feature>
<reference evidence="3 4" key="1">
    <citation type="journal article" date="2013" name="Curr. Biol.">
        <title>The Genome of the Foraminiferan Reticulomyxa filosa.</title>
        <authorList>
            <person name="Glockner G."/>
            <person name="Hulsmann N."/>
            <person name="Schleicher M."/>
            <person name="Noegel A.A."/>
            <person name="Eichinger L."/>
            <person name="Gallinger C."/>
            <person name="Pawlowski J."/>
            <person name="Sierra R."/>
            <person name="Euteneuer U."/>
            <person name="Pillet L."/>
            <person name="Moustafa A."/>
            <person name="Platzer M."/>
            <person name="Groth M."/>
            <person name="Szafranski K."/>
            <person name="Schliwa M."/>
        </authorList>
    </citation>
    <scope>NUCLEOTIDE SEQUENCE [LARGE SCALE GENOMIC DNA]</scope>
</reference>
<feature type="compositionally biased region" description="Basic and acidic residues" evidence="1">
    <location>
        <begin position="49"/>
        <end position="80"/>
    </location>
</feature>
<keyword evidence="2" id="KW-0472">Membrane</keyword>
<evidence type="ECO:0000256" key="1">
    <source>
        <dbReference type="SAM" id="MobiDB-lite"/>
    </source>
</evidence>
<proteinExistence type="predicted"/>
<dbReference type="AlphaFoldDB" id="X6NYL0"/>
<protein>
    <submittedName>
        <fullName evidence="3">Uncharacterized protein</fullName>
    </submittedName>
</protein>
<feature type="non-terminal residue" evidence="3">
    <location>
        <position position="251"/>
    </location>
</feature>
<gene>
    <name evidence="3" type="ORF">RFI_06034</name>
</gene>
<sequence>MEIQRNVIAQKAASATKTAVKKKGQVKKSAKKLKDVWSDAGDTSEEDEDNKKSKKSENKKEKDESAKVIAEDTKEKKEKSATNQTTKDYRTYCNVVAKPSDRFGRSFIESEDLVHEQMKNSGRIFKGTKPAVVNRCVPIGVGISLPTDLESINPLPLSSIAAMQKYVKLKKSQDFKLKWSSQRTKKWMTMKMEHVNACFKTRDNIHFFFFFFFFVHCYCYCYCYCCWHFELNRRENIETVKKKVEPFEKKM</sequence>
<keyword evidence="2" id="KW-1133">Transmembrane helix</keyword>
<evidence type="ECO:0000313" key="3">
    <source>
        <dbReference type="EMBL" id="ETO31086.1"/>
    </source>
</evidence>
<accession>X6NYL0</accession>
<dbReference type="EMBL" id="ASPP01005139">
    <property type="protein sequence ID" value="ETO31086.1"/>
    <property type="molecule type" value="Genomic_DNA"/>
</dbReference>